<dbReference type="AlphaFoldDB" id="A0ABD1Q567"/>
<protein>
    <submittedName>
        <fullName evidence="1">Uncharacterized protein</fullName>
    </submittedName>
</protein>
<sequence length="149" mass="17732">MAVDENPFLQPIDINMVTPNLDKLGLPRFKLVIDNREDETRPNAFERLKGKAMTHEGVKLYDRCHKEIGDVTGRSYEQPIRPINATSFHPLGEHVRPFYEKQYGSFQNVRTFRPQPQRPNDWHSYNSKMRKVISFIEMTRTQQRRFQRN</sequence>
<gene>
    <name evidence="1" type="ORF">Adt_39437</name>
</gene>
<evidence type="ECO:0000313" key="1">
    <source>
        <dbReference type="EMBL" id="KAL2471301.1"/>
    </source>
</evidence>
<keyword evidence="2" id="KW-1185">Reference proteome</keyword>
<dbReference type="EMBL" id="JBFOLK010000012">
    <property type="protein sequence ID" value="KAL2471301.1"/>
    <property type="molecule type" value="Genomic_DNA"/>
</dbReference>
<proteinExistence type="predicted"/>
<organism evidence="1 2">
    <name type="scientific">Abeliophyllum distichum</name>
    <dbReference type="NCBI Taxonomy" id="126358"/>
    <lineage>
        <taxon>Eukaryota</taxon>
        <taxon>Viridiplantae</taxon>
        <taxon>Streptophyta</taxon>
        <taxon>Embryophyta</taxon>
        <taxon>Tracheophyta</taxon>
        <taxon>Spermatophyta</taxon>
        <taxon>Magnoliopsida</taxon>
        <taxon>eudicotyledons</taxon>
        <taxon>Gunneridae</taxon>
        <taxon>Pentapetalae</taxon>
        <taxon>asterids</taxon>
        <taxon>lamiids</taxon>
        <taxon>Lamiales</taxon>
        <taxon>Oleaceae</taxon>
        <taxon>Forsythieae</taxon>
        <taxon>Abeliophyllum</taxon>
    </lineage>
</organism>
<comment type="caution">
    <text evidence="1">The sequence shown here is derived from an EMBL/GenBank/DDBJ whole genome shotgun (WGS) entry which is preliminary data.</text>
</comment>
<dbReference type="Proteomes" id="UP001604336">
    <property type="component" value="Unassembled WGS sequence"/>
</dbReference>
<evidence type="ECO:0000313" key="2">
    <source>
        <dbReference type="Proteomes" id="UP001604336"/>
    </source>
</evidence>
<accession>A0ABD1Q567</accession>
<name>A0ABD1Q567_9LAMI</name>
<reference evidence="2" key="1">
    <citation type="submission" date="2024-07" db="EMBL/GenBank/DDBJ databases">
        <title>Two chromosome-level genome assemblies of Korean endemic species Abeliophyllum distichum and Forsythia ovata (Oleaceae).</title>
        <authorList>
            <person name="Jang H."/>
        </authorList>
    </citation>
    <scope>NUCLEOTIDE SEQUENCE [LARGE SCALE GENOMIC DNA]</scope>
</reference>